<keyword evidence="2" id="KW-1185">Reference proteome</keyword>
<comment type="caution">
    <text evidence="1">The sequence shown here is derived from an EMBL/GenBank/DDBJ whole genome shotgun (WGS) entry which is preliminary data.</text>
</comment>
<accession>A0A4Y2EVL4</accession>
<dbReference type="OrthoDB" id="6429307at2759"/>
<gene>
    <name evidence="1" type="ORF">AVEN_127438_1</name>
</gene>
<proteinExistence type="predicted"/>
<dbReference type="EMBL" id="BGPR01000710">
    <property type="protein sequence ID" value="GBM32537.1"/>
    <property type="molecule type" value="Genomic_DNA"/>
</dbReference>
<organism evidence="1 2">
    <name type="scientific">Araneus ventricosus</name>
    <name type="common">Orbweaver spider</name>
    <name type="synonym">Epeira ventricosa</name>
    <dbReference type="NCBI Taxonomy" id="182803"/>
    <lineage>
        <taxon>Eukaryota</taxon>
        <taxon>Metazoa</taxon>
        <taxon>Ecdysozoa</taxon>
        <taxon>Arthropoda</taxon>
        <taxon>Chelicerata</taxon>
        <taxon>Arachnida</taxon>
        <taxon>Araneae</taxon>
        <taxon>Araneomorphae</taxon>
        <taxon>Entelegynae</taxon>
        <taxon>Araneoidea</taxon>
        <taxon>Araneidae</taxon>
        <taxon>Araneus</taxon>
    </lineage>
</organism>
<dbReference type="AlphaFoldDB" id="A0A4Y2EVL4"/>
<evidence type="ECO:0000313" key="1">
    <source>
        <dbReference type="EMBL" id="GBM32537.1"/>
    </source>
</evidence>
<protein>
    <submittedName>
        <fullName evidence="1">Uncharacterized protein</fullName>
    </submittedName>
</protein>
<reference evidence="1 2" key="1">
    <citation type="journal article" date="2019" name="Sci. Rep.">
        <title>Orb-weaving spider Araneus ventricosus genome elucidates the spidroin gene catalogue.</title>
        <authorList>
            <person name="Kono N."/>
            <person name="Nakamura H."/>
            <person name="Ohtoshi R."/>
            <person name="Moran D.A.P."/>
            <person name="Shinohara A."/>
            <person name="Yoshida Y."/>
            <person name="Fujiwara M."/>
            <person name="Mori M."/>
            <person name="Tomita M."/>
            <person name="Arakawa K."/>
        </authorList>
    </citation>
    <scope>NUCLEOTIDE SEQUENCE [LARGE SCALE GENOMIC DNA]</scope>
</reference>
<dbReference type="Proteomes" id="UP000499080">
    <property type="component" value="Unassembled WGS sequence"/>
</dbReference>
<sequence length="100" mass="12031">MFENGRTDEDTYHDGMNEDAVTNRCVTEIEFSCEITHKIIIEHFEFRKVCIRWVPRLLTKENKAQQWLLEVGREYFEYGIEKLVPRLDKCLNKKGDYVEK</sequence>
<name>A0A4Y2EVL4_ARAVE</name>
<evidence type="ECO:0000313" key="2">
    <source>
        <dbReference type="Proteomes" id="UP000499080"/>
    </source>
</evidence>